<organism evidence="2 3">
    <name type="scientific">Chelatococcus asaccharovorans</name>
    <dbReference type="NCBI Taxonomy" id="28210"/>
    <lineage>
        <taxon>Bacteria</taxon>
        <taxon>Pseudomonadati</taxon>
        <taxon>Pseudomonadota</taxon>
        <taxon>Alphaproteobacteria</taxon>
        <taxon>Hyphomicrobiales</taxon>
        <taxon>Chelatococcaceae</taxon>
        <taxon>Chelatococcus</taxon>
    </lineage>
</organism>
<evidence type="ECO:0000313" key="3">
    <source>
        <dbReference type="Proteomes" id="UP000248021"/>
    </source>
</evidence>
<dbReference type="CDD" id="cd00829">
    <property type="entry name" value="SCP-x_thiolase"/>
    <property type="match status" value="1"/>
</dbReference>
<dbReference type="Pfam" id="PF22691">
    <property type="entry name" value="Thiolase_C_1"/>
    <property type="match status" value="1"/>
</dbReference>
<feature type="domain" description="Thiolase C-terminal" evidence="1">
    <location>
        <begin position="272"/>
        <end position="399"/>
    </location>
</feature>
<comment type="caution">
    <text evidence="2">The sequence shown here is derived from an EMBL/GenBank/DDBJ whole genome shotgun (WGS) entry which is preliminary data.</text>
</comment>
<dbReference type="OrthoDB" id="9790314at2"/>
<keyword evidence="3" id="KW-1185">Reference proteome</keyword>
<dbReference type="AlphaFoldDB" id="A0A2V3UEV8"/>
<name>A0A2V3UEV8_9HYPH</name>
<reference evidence="2 3" key="1">
    <citation type="submission" date="2018-05" db="EMBL/GenBank/DDBJ databases">
        <title>Genomic Encyclopedia of Type Strains, Phase IV (KMG-IV): sequencing the most valuable type-strain genomes for metagenomic binning, comparative biology and taxonomic classification.</title>
        <authorList>
            <person name="Goeker M."/>
        </authorList>
    </citation>
    <scope>NUCLEOTIDE SEQUENCE [LARGE SCALE GENOMIC DNA]</scope>
    <source>
        <strain evidence="2 3">DSM 6462</strain>
    </source>
</reference>
<sequence length="400" mass="42278">MPHPGAEAVIAGLGEPPVGRLTGSNPTELHVEAAMLAIEDSGIDKHDIDGLMTSGTFLNDNIRHHMIIGEHLGLHCKTFCDTLRTGGQSYLNGVQIAKWAVETGQCKAVLLLRGDNILTGVPKGTGLKAYIDYGAHPLEFEVPFGITVPGVYAMVAQRHMHEFGTTSEQLAAIAVACRKHASMNPKAFKREPITIADVLESPMVSTPLRLLDCSPICDGAGALLITSLERARDLKTKPVRILGTGQAQSYYHLAHLARATGARAEDKARFGLTRTVQSVAAEQAFGRAGVKPSDIDVAELYDSFTITVLLQLEDLGYCAKGEGGAFAAGGRLELGGELPVNTHGGLLSFGSSGGINHIIEAARQMRGEGGERQVPNAQLALATNVSAVASNHSIAILGRD</sequence>
<dbReference type="GO" id="GO:0003988">
    <property type="term" value="F:acetyl-CoA C-acyltransferase activity"/>
    <property type="evidence" value="ECO:0007669"/>
    <property type="project" value="UniProtKB-ARBA"/>
</dbReference>
<gene>
    <name evidence="2" type="ORF">C7450_102453</name>
</gene>
<accession>A0A2V3UEV8</accession>
<dbReference type="EMBL" id="QJJK01000002">
    <property type="protein sequence ID" value="PXW63537.1"/>
    <property type="molecule type" value="Genomic_DNA"/>
</dbReference>
<dbReference type="InterPro" id="IPR055140">
    <property type="entry name" value="Thiolase_C_2"/>
</dbReference>
<dbReference type="RefSeq" id="WP_110373670.1">
    <property type="nucleotide sequence ID" value="NZ_CAKNFM010000002.1"/>
</dbReference>
<dbReference type="PANTHER" id="PTHR42870:SF1">
    <property type="entry name" value="NON-SPECIFIC LIPID-TRANSFER PROTEIN-LIKE 2"/>
    <property type="match status" value="1"/>
</dbReference>
<dbReference type="InterPro" id="IPR002155">
    <property type="entry name" value="Thiolase"/>
</dbReference>
<dbReference type="PIRSF" id="PIRSF000429">
    <property type="entry name" value="Ac-CoA_Ac_transf"/>
    <property type="match status" value="1"/>
</dbReference>
<dbReference type="Gene3D" id="3.40.47.10">
    <property type="match status" value="1"/>
</dbReference>
<dbReference type="Proteomes" id="UP000248021">
    <property type="component" value="Unassembled WGS sequence"/>
</dbReference>
<dbReference type="SUPFAM" id="SSF53901">
    <property type="entry name" value="Thiolase-like"/>
    <property type="match status" value="2"/>
</dbReference>
<proteinExistence type="predicted"/>
<dbReference type="InterPro" id="IPR016039">
    <property type="entry name" value="Thiolase-like"/>
</dbReference>
<keyword evidence="2" id="KW-0808">Transferase</keyword>
<protein>
    <submittedName>
        <fullName evidence="2">Acetyl-CoA acetyltransferase</fullName>
    </submittedName>
</protein>
<evidence type="ECO:0000313" key="2">
    <source>
        <dbReference type="EMBL" id="PXW63537.1"/>
    </source>
</evidence>
<dbReference type="PANTHER" id="PTHR42870">
    <property type="entry name" value="ACETYL-COA C-ACETYLTRANSFERASE"/>
    <property type="match status" value="1"/>
</dbReference>
<evidence type="ECO:0000259" key="1">
    <source>
        <dbReference type="Pfam" id="PF22691"/>
    </source>
</evidence>